<feature type="binding site" evidence="5">
    <location>
        <position position="291"/>
    </location>
    <ligand>
        <name>substrate</name>
    </ligand>
</feature>
<dbReference type="OrthoDB" id="9802241at2"/>
<dbReference type="CDD" id="cd06828">
    <property type="entry name" value="PLPDE_III_DapDC"/>
    <property type="match status" value="1"/>
</dbReference>
<evidence type="ECO:0000256" key="5">
    <source>
        <dbReference type="HAMAP-Rule" id="MF_02120"/>
    </source>
</evidence>
<dbReference type="UniPathway" id="UPA00034">
    <property type="reaction ID" value="UER00027"/>
</dbReference>
<organism evidence="10 11">
    <name type="scientific">Natranaerobius thermophilus (strain ATCC BAA-1301 / DSM 18059 / JW/NM-WN-LF)</name>
    <dbReference type="NCBI Taxonomy" id="457570"/>
    <lineage>
        <taxon>Bacteria</taxon>
        <taxon>Bacillati</taxon>
        <taxon>Bacillota</taxon>
        <taxon>Clostridia</taxon>
        <taxon>Natranaerobiales</taxon>
        <taxon>Natranaerobiaceae</taxon>
        <taxon>Natranaerobius</taxon>
    </lineage>
</organism>
<keyword evidence="2 5" id="KW-0210">Decarboxylase</keyword>
<dbReference type="InterPro" id="IPR002986">
    <property type="entry name" value="DAP_deCOOHase_LysA"/>
</dbReference>
<feature type="binding site" evidence="5">
    <location>
        <position position="328"/>
    </location>
    <ligand>
        <name>substrate</name>
    </ligand>
</feature>
<dbReference type="EC" id="4.1.1.20" evidence="5 6"/>
<dbReference type="eggNOG" id="COG0019">
    <property type="taxonomic scope" value="Bacteria"/>
</dbReference>
<feature type="binding site" evidence="5">
    <location>
        <position position="360"/>
    </location>
    <ligand>
        <name>substrate</name>
    </ligand>
</feature>
<comment type="subunit">
    <text evidence="5">Homodimer.</text>
</comment>
<dbReference type="Gene3D" id="2.40.37.10">
    <property type="entry name" value="Lyase, Ornithine Decarboxylase, Chain A, domain 1"/>
    <property type="match status" value="1"/>
</dbReference>
<name>B2A6F2_NATTJ</name>
<dbReference type="FunFam" id="3.20.20.10:FF:000003">
    <property type="entry name" value="Diaminopimelate decarboxylase"/>
    <property type="match status" value="1"/>
</dbReference>
<keyword evidence="5" id="KW-0028">Amino-acid biosynthesis</keyword>
<dbReference type="GO" id="GO:0008836">
    <property type="term" value="F:diaminopimelate decarboxylase activity"/>
    <property type="evidence" value="ECO:0007669"/>
    <property type="project" value="UniProtKB-UniRule"/>
</dbReference>
<comment type="similarity">
    <text evidence="5">Belongs to the Orn/Lys/Arg decarboxylase class-II family. LysA subfamily.</text>
</comment>
<evidence type="ECO:0000256" key="6">
    <source>
        <dbReference type="NCBIfam" id="TIGR01048"/>
    </source>
</evidence>
<keyword evidence="3 5" id="KW-0663">Pyridoxal phosphate</keyword>
<evidence type="ECO:0000259" key="9">
    <source>
        <dbReference type="Pfam" id="PF02784"/>
    </source>
</evidence>
<protein>
    <recommendedName>
        <fullName evidence="5 6">Diaminopimelate decarboxylase</fullName>
        <shortName evidence="5">DAP decarboxylase</shortName>
        <shortName evidence="5">DAPDC</shortName>
        <ecNumber evidence="5 6">4.1.1.20</ecNumber>
    </recommendedName>
</protein>
<feature type="binding site" evidence="5">
    <location>
        <position position="246"/>
    </location>
    <ligand>
        <name>pyridoxal 5'-phosphate</name>
        <dbReference type="ChEBI" id="CHEBI:597326"/>
    </ligand>
</feature>
<evidence type="ECO:0000256" key="2">
    <source>
        <dbReference type="ARBA" id="ARBA00022793"/>
    </source>
</evidence>
<dbReference type="GO" id="GO:0030170">
    <property type="term" value="F:pyridoxal phosphate binding"/>
    <property type="evidence" value="ECO:0007669"/>
    <property type="project" value="UniProtKB-UniRule"/>
</dbReference>
<dbReference type="PRINTS" id="PR01181">
    <property type="entry name" value="DAPDCRBXLASE"/>
</dbReference>
<dbReference type="EMBL" id="CP001034">
    <property type="protein sequence ID" value="ACB85485.1"/>
    <property type="molecule type" value="Genomic_DNA"/>
</dbReference>
<proteinExistence type="inferred from homology"/>
<evidence type="ECO:0000256" key="1">
    <source>
        <dbReference type="ARBA" id="ARBA00001933"/>
    </source>
</evidence>
<dbReference type="SUPFAM" id="SSF51419">
    <property type="entry name" value="PLP-binding barrel"/>
    <property type="match status" value="1"/>
</dbReference>
<sequence length="438" mass="49128">MSESVIINEDGNLEIGGCDLVKLAQQYDTPLNILDEEHIRNKCRKYRRILEQYYPTTELAYAGKAFLSTTICKIVEEEGLFLDVVSEGELFTAVQAGFPGDKLLFHGNNKTSRELEYALDCNVGRIVVDSFLELELIEKLAQKKSTRVQIYFRVKPGIEAHTHKYILTGQEDSKFGFSLRQDDIMKAVNFAIKSSYIDLQGLHCHIGSQINESKPYRLAAKTMMELLISIQKIYNYSISELDLGGGMGIKYRSDDSKLDIDSLMNEISQLILDMAKDSKIELPKLIFEPGRSIIGEAGVMLYRVGVIKEIPGIRNYVSVDGGMSDNIRPALYGAEYSAVVANKANYPHNNSYTVVGKICESGDVLLQNIDLVDNLTPGDLLTVFSCGAYTYSMSSNYNRLPKPAVVLVNQGQADLIVRRESLEDVIQNDLIPERFRRN</sequence>
<dbReference type="KEGG" id="nth:Nther_1914"/>
<dbReference type="HAMAP" id="MF_02120">
    <property type="entry name" value="LysA"/>
    <property type="match status" value="1"/>
</dbReference>
<dbReference type="Proteomes" id="UP000001683">
    <property type="component" value="Chromosome"/>
</dbReference>
<evidence type="ECO:0000313" key="11">
    <source>
        <dbReference type="Proteomes" id="UP000001683"/>
    </source>
</evidence>
<dbReference type="InterPro" id="IPR000183">
    <property type="entry name" value="Orn/DAP/Arg_de-COase"/>
</dbReference>
<dbReference type="SUPFAM" id="SSF50621">
    <property type="entry name" value="Alanine racemase C-terminal domain-like"/>
    <property type="match status" value="1"/>
</dbReference>
<dbReference type="Pfam" id="PF02784">
    <property type="entry name" value="Orn_Arg_deC_N"/>
    <property type="match status" value="1"/>
</dbReference>
<keyword evidence="11" id="KW-1185">Reference proteome</keyword>
<dbReference type="AlphaFoldDB" id="B2A6F2"/>
<evidence type="ECO:0000313" key="10">
    <source>
        <dbReference type="EMBL" id="ACB85485.1"/>
    </source>
</evidence>
<feature type="binding site" evidence="5">
    <location>
        <position position="389"/>
    </location>
    <ligand>
        <name>pyridoxal 5'-phosphate</name>
        <dbReference type="ChEBI" id="CHEBI:597326"/>
    </ligand>
</feature>
<dbReference type="RefSeq" id="WP_012448347.1">
    <property type="nucleotide sequence ID" value="NC_010718.1"/>
</dbReference>
<dbReference type="STRING" id="457570.Nther_1914"/>
<dbReference type="Gene3D" id="3.20.20.10">
    <property type="entry name" value="Alanine racemase"/>
    <property type="match status" value="1"/>
</dbReference>
<dbReference type="NCBIfam" id="TIGR01048">
    <property type="entry name" value="lysA"/>
    <property type="match status" value="1"/>
</dbReference>
<evidence type="ECO:0000256" key="7">
    <source>
        <dbReference type="PIRSR" id="PIRSR600183-50"/>
    </source>
</evidence>
<feature type="binding site" evidence="5">
    <location>
        <begin position="288"/>
        <end position="291"/>
    </location>
    <ligand>
        <name>pyridoxal 5'-phosphate</name>
        <dbReference type="ChEBI" id="CHEBI:597326"/>
    </ligand>
</feature>
<feature type="binding site" evidence="5">
    <location>
        <position position="389"/>
    </location>
    <ligand>
        <name>substrate</name>
    </ligand>
</feature>
<dbReference type="InterPro" id="IPR029066">
    <property type="entry name" value="PLP-binding_barrel"/>
</dbReference>
<dbReference type="InParanoid" id="B2A6F2"/>
<feature type="binding site" evidence="5">
    <location>
        <position position="332"/>
    </location>
    <ligand>
        <name>substrate</name>
    </ligand>
</feature>
<dbReference type="FunCoup" id="B2A6F2">
    <property type="interactions" value="307"/>
</dbReference>
<feature type="domain" description="Orn/DAP/Arg decarboxylase 2 N-terminal" evidence="9">
    <location>
        <begin position="38"/>
        <end position="294"/>
    </location>
</feature>
<evidence type="ECO:0000256" key="8">
    <source>
        <dbReference type="RuleBase" id="RU003738"/>
    </source>
</evidence>
<accession>B2A6F2</accession>
<dbReference type="InterPro" id="IPR009006">
    <property type="entry name" value="Ala_racemase/Decarboxylase_C"/>
</dbReference>
<dbReference type="HOGENOM" id="CLU_026444_0_1_9"/>
<feature type="active site" description="Proton donor" evidence="7">
    <location>
        <position position="359"/>
    </location>
</feature>
<keyword evidence="5 8" id="KW-0457">Lysine biosynthesis</keyword>
<dbReference type="InterPro" id="IPR022644">
    <property type="entry name" value="De-COase2_N"/>
</dbReference>
<keyword evidence="4 5" id="KW-0456">Lyase</keyword>
<gene>
    <name evidence="5" type="primary">lysA</name>
    <name evidence="10" type="ordered locus">Nther_1914</name>
</gene>
<reference evidence="10 11" key="1">
    <citation type="submission" date="2008-04" db="EMBL/GenBank/DDBJ databases">
        <title>Complete sequence of chromosome of Natranaerobius thermophilus JW/NM-WN-LF.</title>
        <authorList>
            <consortium name="US DOE Joint Genome Institute"/>
            <person name="Copeland A."/>
            <person name="Lucas S."/>
            <person name="Lapidus A."/>
            <person name="Glavina del Rio T."/>
            <person name="Dalin E."/>
            <person name="Tice H."/>
            <person name="Bruce D."/>
            <person name="Goodwin L."/>
            <person name="Pitluck S."/>
            <person name="Chertkov O."/>
            <person name="Brettin T."/>
            <person name="Detter J.C."/>
            <person name="Han C."/>
            <person name="Kuske C.R."/>
            <person name="Schmutz J."/>
            <person name="Larimer F."/>
            <person name="Land M."/>
            <person name="Hauser L."/>
            <person name="Kyrpides N."/>
            <person name="Lykidis A."/>
            <person name="Mesbah N.M."/>
            <person name="Wiegel J."/>
        </authorList>
    </citation>
    <scope>NUCLEOTIDE SEQUENCE [LARGE SCALE GENOMIC DNA]</scope>
    <source>
        <strain evidence="11">ATCC BAA-1301 / DSM 18059 / JW/NM-WN-LF</strain>
    </source>
</reference>
<evidence type="ECO:0000256" key="4">
    <source>
        <dbReference type="ARBA" id="ARBA00023239"/>
    </source>
</evidence>
<reference evidence="10 11" key="2">
    <citation type="journal article" date="2011" name="J. Bacteriol.">
        <title>Complete genome sequence of the anaerobic, halophilic alkalithermophile Natranaerobius thermophilus JW/NM-WN-LF.</title>
        <authorList>
            <person name="Zhao B."/>
            <person name="Mesbah N.M."/>
            <person name="Dalin E."/>
            <person name="Goodwin L."/>
            <person name="Nolan M."/>
            <person name="Pitluck S."/>
            <person name="Chertkov O."/>
            <person name="Brettin T.S."/>
            <person name="Han J."/>
            <person name="Larimer F.W."/>
            <person name="Land M.L."/>
            <person name="Hauser L."/>
            <person name="Kyrpides N."/>
            <person name="Wiegel J."/>
        </authorList>
    </citation>
    <scope>NUCLEOTIDE SEQUENCE [LARGE SCALE GENOMIC DNA]</scope>
    <source>
        <strain evidence="11">ATCC BAA-1301 / DSM 18059 / JW/NM-WN-LF</strain>
    </source>
</reference>
<feature type="modified residue" description="N6-(pyridoxal phosphate)lysine" evidence="5 7">
    <location>
        <position position="64"/>
    </location>
</feature>
<comment type="function">
    <text evidence="5">Specifically catalyzes the decarboxylation of meso-diaminopimelate (meso-DAP) to L-lysine.</text>
</comment>
<dbReference type="GO" id="GO:0009089">
    <property type="term" value="P:lysine biosynthetic process via diaminopimelate"/>
    <property type="evidence" value="ECO:0007669"/>
    <property type="project" value="UniProtKB-UniRule"/>
</dbReference>
<dbReference type="PANTHER" id="PTHR43727">
    <property type="entry name" value="DIAMINOPIMELATE DECARBOXYLASE"/>
    <property type="match status" value="1"/>
</dbReference>
<comment type="pathway">
    <text evidence="5 8">Amino-acid biosynthesis; L-lysine biosynthesis via DAP pathway; L-lysine from DL-2,6-diaminopimelate: step 1/1.</text>
</comment>
<dbReference type="PANTHER" id="PTHR43727:SF2">
    <property type="entry name" value="GROUP IV DECARBOXYLASE"/>
    <property type="match status" value="1"/>
</dbReference>
<comment type="cofactor">
    <cofactor evidence="1 5 7 8">
        <name>pyridoxal 5'-phosphate</name>
        <dbReference type="ChEBI" id="CHEBI:597326"/>
    </cofactor>
</comment>
<evidence type="ECO:0000256" key="3">
    <source>
        <dbReference type="ARBA" id="ARBA00022898"/>
    </source>
</evidence>
<dbReference type="PRINTS" id="PR01179">
    <property type="entry name" value="ODADCRBXLASE"/>
</dbReference>
<comment type="catalytic activity">
    <reaction evidence="5 8">
        <text>meso-2,6-diaminopimelate + H(+) = L-lysine + CO2</text>
        <dbReference type="Rhea" id="RHEA:15101"/>
        <dbReference type="ChEBI" id="CHEBI:15378"/>
        <dbReference type="ChEBI" id="CHEBI:16526"/>
        <dbReference type="ChEBI" id="CHEBI:32551"/>
        <dbReference type="ChEBI" id="CHEBI:57791"/>
        <dbReference type="EC" id="4.1.1.20"/>
    </reaction>
</comment>